<dbReference type="Proteomes" id="UP000095003">
    <property type="component" value="Unassembled WGS sequence"/>
</dbReference>
<protein>
    <recommendedName>
        <fullName evidence="1">non-specific serine/threonine protein kinase</fullName>
        <ecNumber evidence="1">2.7.11.1</ecNumber>
    </recommendedName>
</protein>
<dbReference type="AlphaFoldDB" id="A0A1E3ATK4"/>
<name>A0A1E3ATK4_9FIRM</name>
<evidence type="ECO:0000256" key="1">
    <source>
        <dbReference type="ARBA" id="ARBA00012513"/>
    </source>
</evidence>
<evidence type="ECO:0000259" key="8">
    <source>
        <dbReference type="PROSITE" id="PS50011"/>
    </source>
</evidence>
<organism evidence="9 10">
    <name type="scientific">Eisenbergiella tayi</name>
    <dbReference type="NCBI Taxonomy" id="1432052"/>
    <lineage>
        <taxon>Bacteria</taxon>
        <taxon>Bacillati</taxon>
        <taxon>Bacillota</taxon>
        <taxon>Clostridia</taxon>
        <taxon>Lachnospirales</taxon>
        <taxon>Lachnospiraceae</taxon>
        <taxon>Eisenbergiella</taxon>
    </lineage>
</organism>
<dbReference type="GO" id="GO:0005524">
    <property type="term" value="F:ATP binding"/>
    <property type="evidence" value="ECO:0007669"/>
    <property type="project" value="UniProtKB-KW"/>
</dbReference>
<dbReference type="PANTHER" id="PTHR43289">
    <property type="entry name" value="MITOGEN-ACTIVATED PROTEIN KINASE KINASE KINASE 20-RELATED"/>
    <property type="match status" value="1"/>
</dbReference>
<keyword evidence="2 9" id="KW-0808">Transferase</keyword>
<dbReference type="SUPFAM" id="SSF56112">
    <property type="entry name" value="Protein kinase-like (PK-like)"/>
    <property type="match status" value="1"/>
</dbReference>
<feature type="transmembrane region" description="Helical" evidence="7">
    <location>
        <begin position="347"/>
        <end position="366"/>
    </location>
</feature>
<dbReference type="RefSeq" id="WP_169897308.1">
    <property type="nucleotide sequence ID" value="NZ_DBFYTC010000029.1"/>
</dbReference>
<comment type="caution">
    <text evidence="9">The sequence shown here is derived from an EMBL/GenBank/DDBJ whole genome shotgun (WGS) entry which is preliminary data.</text>
</comment>
<evidence type="ECO:0000313" key="10">
    <source>
        <dbReference type="Proteomes" id="UP000095003"/>
    </source>
</evidence>
<dbReference type="InterPro" id="IPR000719">
    <property type="entry name" value="Prot_kinase_dom"/>
</dbReference>
<dbReference type="PANTHER" id="PTHR43289:SF6">
    <property type="entry name" value="SERINE_THREONINE-PROTEIN KINASE NEKL-3"/>
    <property type="match status" value="1"/>
</dbReference>
<feature type="transmembrane region" description="Helical" evidence="7">
    <location>
        <begin position="280"/>
        <end position="298"/>
    </location>
</feature>
<feature type="compositionally biased region" description="Basic and acidic residues" evidence="6">
    <location>
        <begin position="251"/>
        <end position="264"/>
    </location>
</feature>
<evidence type="ECO:0000256" key="2">
    <source>
        <dbReference type="ARBA" id="ARBA00022679"/>
    </source>
</evidence>
<evidence type="ECO:0000256" key="6">
    <source>
        <dbReference type="SAM" id="MobiDB-lite"/>
    </source>
</evidence>
<evidence type="ECO:0000256" key="4">
    <source>
        <dbReference type="ARBA" id="ARBA00022777"/>
    </source>
</evidence>
<dbReference type="GO" id="GO:0004674">
    <property type="term" value="F:protein serine/threonine kinase activity"/>
    <property type="evidence" value="ECO:0007669"/>
    <property type="project" value="UniProtKB-EC"/>
</dbReference>
<dbReference type="PROSITE" id="PS50011">
    <property type="entry name" value="PROTEIN_KINASE_DOM"/>
    <property type="match status" value="1"/>
</dbReference>
<keyword evidence="7" id="KW-1133">Transmembrane helix</keyword>
<dbReference type="Gene3D" id="1.10.510.10">
    <property type="entry name" value="Transferase(Phosphotransferase) domain 1"/>
    <property type="match status" value="1"/>
</dbReference>
<dbReference type="CDD" id="cd14014">
    <property type="entry name" value="STKc_PknB_like"/>
    <property type="match status" value="1"/>
</dbReference>
<reference evidence="9 10" key="1">
    <citation type="submission" date="2016-07" db="EMBL/GenBank/DDBJ databases">
        <title>Characterization of isolates of Eisenbergiella tayi derived from blood cultures, using whole genome sequencing.</title>
        <authorList>
            <person name="Burdz T."/>
            <person name="Wiebe D."/>
            <person name="Huynh C."/>
            <person name="Bernard K."/>
        </authorList>
    </citation>
    <scope>NUCLEOTIDE SEQUENCE [LARGE SCALE GENOMIC DNA]</scope>
    <source>
        <strain evidence="9 10">NML 120489</strain>
    </source>
</reference>
<accession>A0A1E3ATK4</accession>
<keyword evidence="4 9" id="KW-0418">Kinase</keyword>
<dbReference type="GeneID" id="93304003"/>
<feature type="transmembrane region" description="Helical" evidence="7">
    <location>
        <begin position="304"/>
        <end position="326"/>
    </location>
</feature>
<dbReference type="EMBL" id="MCGI01000002">
    <property type="protein sequence ID" value="ODM12045.1"/>
    <property type="molecule type" value="Genomic_DNA"/>
</dbReference>
<dbReference type="InterPro" id="IPR011009">
    <property type="entry name" value="Kinase-like_dom_sf"/>
</dbReference>
<gene>
    <name evidence="9" type="primary">spk1</name>
    <name evidence="9" type="ORF">BEH84_02660</name>
</gene>
<feature type="region of interest" description="Disordered" evidence="6">
    <location>
        <begin position="245"/>
        <end position="264"/>
    </location>
</feature>
<keyword evidence="7" id="KW-0472">Membrane</keyword>
<keyword evidence="7" id="KW-0812">Transmembrane</keyword>
<keyword evidence="5" id="KW-0067">ATP-binding</keyword>
<proteinExistence type="predicted"/>
<keyword evidence="3" id="KW-0547">Nucleotide-binding</keyword>
<dbReference type="Pfam" id="PF00069">
    <property type="entry name" value="Pkinase"/>
    <property type="match status" value="1"/>
</dbReference>
<dbReference type="EC" id="2.7.11.1" evidence="1"/>
<feature type="domain" description="Protein kinase" evidence="8">
    <location>
        <begin position="20"/>
        <end position="322"/>
    </location>
</feature>
<evidence type="ECO:0000313" key="9">
    <source>
        <dbReference type="EMBL" id="ODM12045.1"/>
    </source>
</evidence>
<evidence type="ECO:0000256" key="5">
    <source>
        <dbReference type="ARBA" id="ARBA00022840"/>
    </source>
</evidence>
<evidence type="ECO:0000256" key="3">
    <source>
        <dbReference type="ARBA" id="ARBA00022741"/>
    </source>
</evidence>
<sequence>MDNAAHMSEEIRSEYMKENYEDILELASGEEDRTVLARRVSDGRLVIKKIMPRAQGIIYEKLKNKPHPNVVPVWDVITMKDQCVVITEYISGITLQELLNQRGMFPEQEAVPIILQLLKGLEFIHSLGMVHRDIHPGNVLISSDKVVKILDMGIARNVKRNQTADTTILGTVGFAAPEQFGFAQTDPRTDIYSIGVLLNVMITGKIPTVVIPGGRTGGIIRKCIQIDPNDRYQNVHELTQALMPGKMNGTEPEKAPEEEKDPGKKAIIPGFRTGKIWKKAIAIAVYIFMTLFTAVLLGNGAEKAGVSGFLLEGLSCLMMMWIPLLVITNFCEWDRKIFPFSRWNKDVVLVIRIILTVALAYAGMGLETSLPG</sequence>
<evidence type="ECO:0000256" key="7">
    <source>
        <dbReference type="SAM" id="Phobius"/>
    </source>
</evidence>